<dbReference type="InterPro" id="IPR002110">
    <property type="entry name" value="Ankyrin_rpt"/>
</dbReference>
<dbReference type="GO" id="GO:0005886">
    <property type="term" value="C:plasma membrane"/>
    <property type="evidence" value="ECO:0007669"/>
    <property type="project" value="TreeGrafter"/>
</dbReference>
<evidence type="ECO:0000256" key="7">
    <source>
        <dbReference type="SAM" id="Phobius"/>
    </source>
</evidence>
<keyword evidence="2 7" id="KW-0812">Transmembrane</keyword>
<organism evidence="9 10">
    <name type="scientific">Miscanthus lutarioriparius</name>
    <dbReference type="NCBI Taxonomy" id="422564"/>
    <lineage>
        <taxon>Eukaryota</taxon>
        <taxon>Viridiplantae</taxon>
        <taxon>Streptophyta</taxon>
        <taxon>Embryophyta</taxon>
        <taxon>Tracheophyta</taxon>
        <taxon>Spermatophyta</taxon>
        <taxon>Magnoliopsida</taxon>
        <taxon>Liliopsida</taxon>
        <taxon>Poales</taxon>
        <taxon>Poaceae</taxon>
        <taxon>PACMAD clade</taxon>
        <taxon>Panicoideae</taxon>
        <taxon>Andropogonodae</taxon>
        <taxon>Andropogoneae</taxon>
        <taxon>Saccharinae</taxon>
        <taxon>Miscanthus</taxon>
    </lineage>
</organism>
<comment type="subcellular location">
    <subcellularLocation>
        <location evidence="1">Membrane</location>
        <topology evidence="1">Multi-pass membrane protein</topology>
    </subcellularLocation>
</comment>
<dbReference type="SMART" id="SM00248">
    <property type="entry name" value="ANK"/>
    <property type="match status" value="4"/>
</dbReference>
<dbReference type="AlphaFoldDB" id="A0A811RDD1"/>
<keyword evidence="6 7" id="KW-0472">Membrane</keyword>
<dbReference type="PANTHER" id="PTHR24186:SF50">
    <property type="entry name" value="ANKYRIN REPEAT-CONTAINING PROTEIN ITN1-LIKE ISOFORM X1"/>
    <property type="match status" value="1"/>
</dbReference>
<evidence type="ECO:0000313" key="10">
    <source>
        <dbReference type="Proteomes" id="UP000604825"/>
    </source>
</evidence>
<dbReference type="SUPFAM" id="SSF48403">
    <property type="entry name" value="Ankyrin repeat"/>
    <property type="match status" value="1"/>
</dbReference>
<feature type="transmembrane region" description="Helical" evidence="7">
    <location>
        <begin position="319"/>
        <end position="340"/>
    </location>
</feature>
<keyword evidence="5" id="KW-0040">ANK repeat</keyword>
<feature type="transmembrane region" description="Helical" evidence="7">
    <location>
        <begin position="216"/>
        <end position="234"/>
    </location>
</feature>
<dbReference type="OrthoDB" id="1847170at2759"/>
<evidence type="ECO:0000256" key="4">
    <source>
        <dbReference type="ARBA" id="ARBA00022989"/>
    </source>
</evidence>
<evidence type="ECO:0000256" key="1">
    <source>
        <dbReference type="ARBA" id="ARBA00004141"/>
    </source>
</evidence>
<name>A0A811RDD1_9POAL</name>
<dbReference type="Gene3D" id="1.25.40.20">
    <property type="entry name" value="Ankyrin repeat-containing domain"/>
    <property type="match status" value="1"/>
</dbReference>
<protein>
    <recommendedName>
        <fullName evidence="8">PGG domain-containing protein</fullName>
    </recommendedName>
</protein>
<keyword evidence="10" id="KW-1185">Reference proteome</keyword>
<evidence type="ECO:0000256" key="3">
    <source>
        <dbReference type="ARBA" id="ARBA00022737"/>
    </source>
</evidence>
<feature type="domain" description="PGG" evidence="8">
    <location>
        <begin position="207"/>
        <end position="314"/>
    </location>
</feature>
<evidence type="ECO:0000256" key="5">
    <source>
        <dbReference type="ARBA" id="ARBA00023043"/>
    </source>
</evidence>
<comment type="caution">
    <text evidence="9">The sequence shown here is derived from an EMBL/GenBank/DDBJ whole genome shotgun (WGS) entry which is preliminary data.</text>
</comment>
<dbReference type="InterPro" id="IPR036770">
    <property type="entry name" value="Ankyrin_rpt-contain_sf"/>
</dbReference>
<dbReference type="Pfam" id="PF13962">
    <property type="entry name" value="PGG"/>
    <property type="match status" value="1"/>
</dbReference>
<feature type="transmembrane region" description="Helical" evidence="7">
    <location>
        <begin position="254"/>
        <end position="275"/>
    </location>
</feature>
<evidence type="ECO:0000256" key="6">
    <source>
        <dbReference type="ARBA" id="ARBA00023136"/>
    </source>
</evidence>
<proteinExistence type="predicted"/>
<gene>
    <name evidence="9" type="ORF">NCGR_LOCUS51583</name>
</gene>
<accession>A0A811RDD1</accession>
<dbReference type="InterPro" id="IPR026961">
    <property type="entry name" value="PGG_dom"/>
</dbReference>
<keyword evidence="4 7" id="KW-1133">Transmembrane helix</keyword>
<dbReference type="Pfam" id="PF12796">
    <property type="entry name" value="Ank_2"/>
    <property type="match status" value="1"/>
</dbReference>
<keyword evidence="3" id="KW-0677">Repeat</keyword>
<dbReference type="Proteomes" id="UP000604825">
    <property type="component" value="Unassembled WGS sequence"/>
</dbReference>
<evidence type="ECO:0000256" key="2">
    <source>
        <dbReference type="ARBA" id="ARBA00022692"/>
    </source>
</evidence>
<feature type="transmembrane region" description="Helical" evidence="7">
    <location>
        <begin position="287"/>
        <end position="313"/>
    </location>
</feature>
<dbReference type="EMBL" id="CAJGYO010000014">
    <property type="protein sequence ID" value="CAD6268278.1"/>
    <property type="molecule type" value="Genomic_DNA"/>
</dbReference>
<evidence type="ECO:0000259" key="8">
    <source>
        <dbReference type="Pfam" id="PF13962"/>
    </source>
</evidence>
<evidence type="ECO:0000313" key="9">
    <source>
        <dbReference type="EMBL" id="CAD6268278.1"/>
    </source>
</evidence>
<reference evidence="9" key="1">
    <citation type="submission" date="2020-10" db="EMBL/GenBank/DDBJ databases">
        <authorList>
            <person name="Han B."/>
            <person name="Lu T."/>
            <person name="Zhao Q."/>
            <person name="Huang X."/>
            <person name="Zhao Y."/>
        </authorList>
    </citation>
    <scope>NUCLEOTIDE SEQUENCE</scope>
</reference>
<dbReference type="PANTHER" id="PTHR24186">
    <property type="entry name" value="PROTEIN PHOSPHATASE 1 REGULATORY SUBUNIT"/>
    <property type="match status" value="1"/>
</dbReference>
<sequence length="395" mass="43732">MTRMLLRWNIGLTTQGDENGSTPLHFATSVLRPKPVNYWIHRPWISGIWHPGMPFEQVLQANLAPMFQSDNEGLFPVHIAACIGSNKAVVKFLQKCPNIAGLRDTRGRTFLHIAVEKKRWHVVSHACKTPSLSWIWNMQDNDGNTALQSAVKLGFQDIFCLLLENLQNPRFLINSALKFCHAKHGNRRMDHFEEHYIKPLDEEKESKKMTSSTQTLGLGSVLMASVAFAASFTLPGDYGDNGKPNLSGRYVFDAFIAANSLAFACAGMATINLMYSGTAIVDVPLRIWHFDIAMFFAFGSVTSLGTAFALGLYVTLAPVAYMTATAICVVASVVSLCGFMDPLRGRAVARALYARMGNQALLIFARIIILRGAMVYWPLVTSFISAAISAKYREK</sequence>